<dbReference type="RefSeq" id="WP_127887030.1">
    <property type="nucleotide sequence ID" value="NZ_CP028137.1"/>
</dbReference>
<proteinExistence type="predicted"/>
<dbReference type="Gene3D" id="3.40.470.10">
    <property type="entry name" value="Uracil-DNA glycosylase-like domain"/>
    <property type="match status" value="1"/>
</dbReference>
<reference evidence="1 2" key="1">
    <citation type="submission" date="2018-03" db="EMBL/GenBank/DDBJ databases">
        <title>Bacteriophage NCPPB3778 and a type I-E CRISPR drive the evolution of the US Biological Select Agent, Rathayibacter toxicus.</title>
        <authorList>
            <person name="Davis E.W.II."/>
            <person name="Tabima J.F."/>
            <person name="Weisberg A.J."/>
            <person name="Dantas Lopes L."/>
            <person name="Wiseman M.S."/>
            <person name="Wiseman M.S."/>
            <person name="Pupko T."/>
            <person name="Belcher M.S."/>
            <person name="Sechler A.J."/>
            <person name="Tancos M.A."/>
            <person name="Schroeder B.K."/>
            <person name="Murray T.D."/>
            <person name="Luster D.G."/>
            <person name="Schneider W.L."/>
            <person name="Rogers E."/>
            <person name="Andreote F.D."/>
            <person name="Grunwald N.J."/>
            <person name="Putnam M.L."/>
            <person name="Chang J.H."/>
        </authorList>
    </citation>
    <scope>NUCLEOTIDE SEQUENCE [LARGE SCALE GENOMIC DNA]</scope>
    <source>
        <strain evidence="1 2">DSM 15932</strain>
    </source>
</reference>
<dbReference type="AlphaFoldDB" id="A0A3Q9UZZ6"/>
<name>A0A3Q9UZZ6_9MICO</name>
<evidence type="ECO:0000313" key="2">
    <source>
        <dbReference type="Proteomes" id="UP000285317"/>
    </source>
</evidence>
<dbReference type="EMBL" id="CP028137">
    <property type="protein sequence ID" value="AZZ52261.1"/>
    <property type="molecule type" value="Genomic_DNA"/>
</dbReference>
<dbReference type="KEGG" id="rfs:C1I64_09485"/>
<protein>
    <recommendedName>
        <fullName evidence="3">Uracil-DNA glycosylase</fullName>
    </recommendedName>
</protein>
<gene>
    <name evidence="1" type="ORF">C1I64_09485</name>
</gene>
<sequence length="208" mass="23271">MPRAMADLDFRRQQWEQRYAPHVAPINRWIDELRNPYDRGWLPYVAPLHGGTEARVLSILRDPGPGTRDGAGSGFLCTENDDDSAELMSRLLTDVGLSPFDLLPWNAYPWYIGKAPTAEQLDAGIPTVLHLLDLAPSIEVVLLQGADADHGWRRLLRLHPGIERERGLAVVRTFHPSPQALFTKDPIERAARVARREAAFAEVAELLG</sequence>
<organism evidence="1 2">
    <name type="scientific">Rathayibacter festucae DSM 15932</name>
    <dbReference type="NCBI Taxonomy" id="1328866"/>
    <lineage>
        <taxon>Bacteria</taxon>
        <taxon>Bacillati</taxon>
        <taxon>Actinomycetota</taxon>
        <taxon>Actinomycetes</taxon>
        <taxon>Micrococcales</taxon>
        <taxon>Microbacteriaceae</taxon>
        <taxon>Rathayibacter</taxon>
    </lineage>
</organism>
<dbReference type="Proteomes" id="UP000285317">
    <property type="component" value="Chromosome"/>
</dbReference>
<evidence type="ECO:0008006" key="3">
    <source>
        <dbReference type="Google" id="ProtNLM"/>
    </source>
</evidence>
<dbReference type="CDD" id="cd10035">
    <property type="entry name" value="UDG_like"/>
    <property type="match status" value="1"/>
</dbReference>
<accession>A0A3Q9UZZ6</accession>
<dbReference type="InterPro" id="IPR036895">
    <property type="entry name" value="Uracil-DNA_glycosylase-like_sf"/>
</dbReference>
<evidence type="ECO:0000313" key="1">
    <source>
        <dbReference type="EMBL" id="AZZ52261.1"/>
    </source>
</evidence>
<dbReference type="SUPFAM" id="SSF52141">
    <property type="entry name" value="Uracil-DNA glycosylase-like"/>
    <property type="match status" value="1"/>
</dbReference>